<reference evidence="1" key="1">
    <citation type="journal article" date="2014" name="Int. J. Syst. Evol. Microbiol.">
        <title>Complete genome sequence of Corynebacterium casei LMG S-19264T (=DSM 44701T), isolated from a smear-ripened cheese.</title>
        <authorList>
            <consortium name="US DOE Joint Genome Institute (JGI-PGF)"/>
            <person name="Walter F."/>
            <person name="Albersmeier A."/>
            <person name="Kalinowski J."/>
            <person name="Ruckert C."/>
        </authorList>
    </citation>
    <scope>NUCLEOTIDE SEQUENCE</scope>
    <source>
        <strain evidence="1">JCM 4122</strain>
    </source>
</reference>
<name>A0A919ERH1_STRFL</name>
<proteinExistence type="predicted"/>
<evidence type="ECO:0000313" key="1">
    <source>
        <dbReference type="EMBL" id="GHG13512.1"/>
    </source>
</evidence>
<organism evidence="1 2">
    <name type="scientific">Streptomyces filamentosus</name>
    <name type="common">Streptomyces roseosporus</name>
    <dbReference type="NCBI Taxonomy" id="67294"/>
    <lineage>
        <taxon>Bacteria</taxon>
        <taxon>Bacillati</taxon>
        <taxon>Actinomycetota</taxon>
        <taxon>Actinomycetes</taxon>
        <taxon>Kitasatosporales</taxon>
        <taxon>Streptomycetaceae</taxon>
        <taxon>Streptomyces</taxon>
    </lineage>
</organism>
<dbReference type="Proteomes" id="UP000632849">
    <property type="component" value="Unassembled WGS sequence"/>
</dbReference>
<gene>
    <name evidence="1" type="ORF">GCM10017667_54280</name>
</gene>
<protein>
    <submittedName>
        <fullName evidence="1">Uncharacterized protein</fullName>
    </submittedName>
</protein>
<sequence length="160" mass="17344">MEIRSELRTELDNFTSSRNALIDILTREFRSGTSARMLSNSFAPAFSRDQVVQYLSAVALHDSARSALKGAGLNAAADTRVTGIDAPREATLNIAVDPAETPDYADLPGRIRAALRDSHLTLALTRGFPTDEDTQITDDFIDDVLLDGEPVRIVKATPAT</sequence>
<dbReference type="EMBL" id="BNBE01000002">
    <property type="protein sequence ID" value="GHG13512.1"/>
    <property type="molecule type" value="Genomic_DNA"/>
</dbReference>
<dbReference type="AlphaFoldDB" id="A0A919ERH1"/>
<evidence type="ECO:0000313" key="2">
    <source>
        <dbReference type="Proteomes" id="UP000632849"/>
    </source>
</evidence>
<reference evidence="1" key="2">
    <citation type="submission" date="2020-09" db="EMBL/GenBank/DDBJ databases">
        <authorList>
            <person name="Sun Q."/>
            <person name="Ohkuma M."/>
        </authorList>
    </citation>
    <scope>NUCLEOTIDE SEQUENCE</scope>
    <source>
        <strain evidence="1">JCM 4122</strain>
    </source>
</reference>
<dbReference type="RefSeq" id="WP_190043311.1">
    <property type="nucleotide sequence ID" value="NZ_BNBE01000002.1"/>
</dbReference>
<accession>A0A919ERH1</accession>
<keyword evidence="2" id="KW-1185">Reference proteome</keyword>
<comment type="caution">
    <text evidence="1">The sequence shown here is derived from an EMBL/GenBank/DDBJ whole genome shotgun (WGS) entry which is preliminary data.</text>
</comment>